<name>A0ACC3CBL7_PYRYE</name>
<keyword evidence="2" id="KW-1185">Reference proteome</keyword>
<protein>
    <submittedName>
        <fullName evidence="1">Uncharacterized protein</fullName>
    </submittedName>
</protein>
<sequence>MQSRADHARAIMAALAPPPALAAAGAPPPRPPAVDVTALAAVVADITTVALPARLDAVTQHDGTSLTLRLRSATTPHARLRLCWHPDAGRLTLTVPPRRGGGGRDNQRAAVAANDADGGGGQRQRRRPRRGGGAAAASAPFSLAATLRAVLSPLILVGVAMPAAADRVVTLSWAPRADGSAPVAAVVVLELLGGGRSNVLLLDTTGGGGGGMAATAATAAAAAAAAAAGRAPTGGLIQAVGRSVPPRRAARALQSGGVYAPPPPPPGLPYTPGCLAPLWGGVGGGGGAASSPAADALGAMAADRLRAALTRMFAPVSPAVATAAVAAAAAVEAAAAAATSAEREGDEFGGGDAAGGDAAGGGALRPSARVRDVTPAQWRYLDDALGRWAACLVGDRPFRPTAGPPPASVLGTALLPDELVGPPPPPPPPPRTRRPRLAAYFSSARGATAVPVDVTVAANVRRPAAGGRGRVLGSVSFASSAGVRTVTGRPAAVEALAQEALARVVAEGEE</sequence>
<reference evidence="1" key="1">
    <citation type="submission" date="2019-11" db="EMBL/GenBank/DDBJ databases">
        <title>Nori genome reveals adaptations in red seaweeds to the harsh intertidal environment.</title>
        <authorList>
            <person name="Wang D."/>
            <person name="Mao Y."/>
        </authorList>
    </citation>
    <scope>NUCLEOTIDE SEQUENCE</scope>
    <source>
        <tissue evidence="1">Gametophyte</tissue>
    </source>
</reference>
<gene>
    <name evidence="1" type="ORF">I4F81_010063</name>
</gene>
<proteinExistence type="predicted"/>
<dbReference type="EMBL" id="CM020620">
    <property type="protein sequence ID" value="KAK1867557.1"/>
    <property type="molecule type" value="Genomic_DNA"/>
</dbReference>
<evidence type="ECO:0000313" key="2">
    <source>
        <dbReference type="Proteomes" id="UP000798662"/>
    </source>
</evidence>
<dbReference type="Proteomes" id="UP000798662">
    <property type="component" value="Chromosome 3"/>
</dbReference>
<organism evidence="1 2">
    <name type="scientific">Pyropia yezoensis</name>
    <name type="common">Susabi-nori</name>
    <name type="synonym">Porphyra yezoensis</name>
    <dbReference type="NCBI Taxonomy" id="2788"/>
    <lineage>
        <taxon>Eukaryota</taxon>
        <taxon>Rhodophyta</taxon>
        <taxon>Bangiophyceae</taxon>
        <taxon>Bangiales</taxon>
        <taxon>Bangiaceae</taxon>
        <taxon>Pyropia</taxon>
    </lineage>
</organism>
<comment type="caution">
    <text evidence="1">The sequence shown here is derived from an EMBL/GenBank/DDBJ whole genome shotgun (WGS) entry which is preliminary data.</text>
</comment>
<evidence type="ECO:0000313" key="1">
    <source>
        <dbReference type="EMBL" id="KAK1867557.1"/>
    </source>
</evidence>
<accession>A0ACC3CBL7</accession>